<protein>
    <submittedName>
        <fullName evidence="5">Cyclic Di-GMP phosphodiesterase RmdB</fullName>
    </submittedName>
</protein>
<dbReference type="Proteomes" id="UP001500751">
    <property type="component" value="Unassembled WGS sequence"/>
</dbReference>
<keyword evidence="2" id="KW-0812">Transmembrane</keyword>
<evidence type="ECO:0000256" key="2">
    <source>
        <dbReference type="SAM" id="Phobius"/>
    </source>
</evidence>
<evidence type="ECO:0000259" key="4">
    <source>
        <dbReference type="PROSITE" id="PS50887"/>
    </source>
</evidence>
<accession>A0ABN2V6C8</accession>
<dbReference type="Pfam" id="PF00563">
    <property type="entry name" value="EAL"/>
    <property type="match status" value="1"/>
</dbReference>
<comment type="caution">
    <text evidence="5">The sequence shown here is derived from an EMBL/GenBank/DDBJ whole genome shotgun (WGS) entry which is preliminary data.</text>
</comment>
<dbReference type="InterPro" id="IPR043128">
    <property type="entry name" value="Rev_trsase/Diguanyl_cyclase"/>
</dbReference>
<feature type="transmembrane region" description="Helical" evidence="2">
    <location>
        <begin position="198"/>
        <end position="216"/>
    </location>
</feature>
<feature type="transmembrane region" description="Helical" evidence="2">
    <location>
        <begin position="20"/>
        <end position="41"/>
    </location>
</feature>
<dbReference type="CDD" id="cd01948">
    <property type="entry name" value="EAL"/>
    <property type="match status" value="1"/>
</dbReference>
<feature type="domain" description="GGDEF" evidence="4">
    <location>
        <begin position="299"/>
        <end position="431"/>
    </location>
</feature>
<dbReference type="SMART" id="SM00052">
    <property type="entry name" value="EAL"/>
    <property type="match status" value="1"/>
</dbReference>
<dbReference type="SUPFAM" id="SSF141868">
    <property type="entry name" value="EAL domain-like"/>
    <property type="match status" value="1"/>
</dbReference>
<keyword evidence="2" id="KW-0472">Membrane</keyword>
<dbReference type="SMART" id="SM00267">
    <property type="entry name" value="GGDEF"/>
    <property type="match status" value="1"/>
</dbReference>
<feature type="transmembrane region" description="Helical" evidence="2">
    <location>
        <begin position="120"/>
        <end position="141"/>
    </location>
</feature>
<evidence type="ECO:0000313" key="6">
    <source>
        <dbReference type="Proteomes" id="UP001500751"/>
    </source>
</evidence>
<dbReference type="Pfam" id="PF20972">
    <property type="entry name" value="MASE9"/>
    <property type="match status" value="1"/>
</dbReference>
<dbReference type="InterPro" id="IPR029787">
    <property type="entry name" value="Nucleotide_cyclase"/>
</dbReference>
<feature type="compositionally biased region" description="Low complexity" evidence="1">
    <location>
        <begin position="736"/>
        <end position="756"/>
    </location>
</feature>
<dbReference type="EMBL" id="BAAAQN010000042">
    <property type="protein sequence ID" value="GAA2047259.1"/>
    <property type="molecule type" value="Genomic_DNA"/>
</dbReference>
<name>A0ABN2V6C8_9ACTN</name>
<reference evidence="5 6" key="1">
    <citation type="journal article" date="2019" name="Int. J. Syst. Evol. Microbiol.">
        <title>The Global Catalogue of Microorganisms (GCM) 10K type strain sequencing project: providing services to taxonomists for standard genome sequencing and annotation.</title>
        <authorList>
            <consortium name="The Broad Institute Genomics Platform"/>
            <consortium name="The Broad Institute Genome Sequencing Center for Infectious Disease"/>
            <person name="Wu L."/>
            <person name="Ma J."/>
        </authorList>
    </citation>
    <scope>NUCLEOTIDE SEQUENCE [LARGE SCALE GENOMIC DNA]</scope>
    <source>
        <strain evidence="5 6">JCM 16014</strain>
    </source>
</reference>
<feature type="transmembrane region" description="Helical" evidence="2">
    <location>
        <begin position="82"/>
        <end position="108"/>
    </location>
</feature>
<sequence length="756" mass="81706">MHRPFEPEYGPKADPGRLYAFVAVVSAAGITILAALLVLNWKSSGPTAESMPALLMTMCLVFLGELRPLMRLQHTNREAATTTVFTIALLMLAGWPLAAMVQAAASVVGGAAGRKTWWRTLYNVSQFTLSLGAACLVLQLFDIVPTPNRPWAPSVTYLAAILLAGVAYFAVNLFLVWQAVAIWTGVSLRAIALREWKVELQVVGASVVLAPLITVVMRHEPYLIVLFIPILLVFYRSALAFDESEWQSLHDPLTALPNRKALRRQAELLLGSPGDPDQGGLSSLYATGRSPAAMSFPAGRIGLFLLDLDRFKEVNDTLGHAAGDELIREVAHRLSSAVRAEDMVARLGGDEFAVLLPGLPDVEAAQQLAQRLLDAVAVPFRLHGFTLDVEASLGIALHPDDARQYDVLLRHADVAMYEAKRSKAGYVRYDPARDRNSPDRLALLSDLRRALETGRIEVHYQAQASFRDERVVGVEALARWRHHTRGAISPETFVKLAESSGLMPRLTDYILDVALRQAAQWWRSGYGVPIAVNVSLRDIENPGFTELVARKLAQHRVRPEALRLEIAERVLVGDAQTARTTLLGLSKMGVRLSLDDFGTGYASLLTLRRLPFDEIKIDRSFVSGLGYDTDDAAIVRSTIDLAHSLGLRVVAEGVEDPATWSALEGYGCDEAQGWLVSKALPAGEICALLAERVPTSAPSAPQVPSAKGPAGAKAAPSASANPSSVLKGSSVPKGTAASKPPSANPARNSPPEQLSA</sequence>
<organism evidence="5 6">
    <name type="scientific">Catenulispora yoronensis</name>
    <dbReference type="NCBI Taxonomy" id="450799"/>
    <lineage>
        <taxon>Bacteria</taxon>
        <taxon>Bacillati</taxon>
        <taxon>Actinomycetota</taxon>
        <taxon>Actinomycetes</taxon>
        <taxon>Catenulisporales</taxon>
        <taxon>Catenulisporaceae</taxon>
        <taxon>Catenulispora</taxon>
    </lineage>
</organism>
<dbReference type="PROSITE" id="PS50883">
    <property type="entry name" value="EAL"/>
    <property type="match status" value="1"/>
</dbReference>
<dbReference type="InterPro" id="IPR035919">
    <property type="entry name" value="EAL_sf"/>
</dbReference>
<evidence type="ECO:0000313" key="5">
    <source>
        <dbReference type="EMBL" id="GAA2047259.1"/>
    </source>
</evidence>
<dbReference type="InterPro" id="IPR048430">
    <property type="entry name" value="MASE9"/>
</dbReference>
<dbReference type="PANTHER" id="PTHR44757">
    <property type="entry name" value="DIGUANYLATE CYCLASE DGCP"/>
    <property type="match status" value="1"/>
</dbReference>
<keyword evidence="6" id="KW-1185">Reference proteome</keyword>
<dbReference type="RefSeq" id="WP_344669057.1">
    <property type="nucleotide sequence ID" value="NZ_BAAAQN010000042.1"/>
</dbReference>
<dbReference type="PROSITE" id="PS50887">
    <property type="entry name" value="GGDEF"/>
    <property type="match status" value="1"/>
</dbReference>
<feature type="compositionally biased region" description="Low complexity" evidence="1">
    <location>
        <begin position="704"/>
        <end position="724"/>
    </location>
</feature>
<proteinExistence type="predicted"/>
<dbReference type="SUPFAM" id="SSF55073">
    <property type="entry name" value="Nucleotide cyclase"/>
    <property type="match status" value="1"/>
</dbReference>
<dbReference type="NCBIfam" id="TIGR00254">
    <property type="entry name" value="GGDEF"/>
    <property type="match status" value="1"/>
</dbReference>
<gene>
    <name evidence="5" type="primary">rmdB</name>
    <name evidence="5" type="ORF">GCM10009839_60310</name>
</gene>
<dbReference type="InterPro" id="IPR000160">
    <property type="entry name" value="GGDEF_dom"/>
</dbReference>
<dbReference type="PANTHER" id="PTHR44757:SF2">
    <property type="entry name" value="BIOFILM ARCHITECTURE MAINTENANCE PROTEIN MBAA"/>
    <property type="match status" value="1"/>
</dbReference>
<feature type="transmembrane region" description="Helical" evidence="2">
    <location>
        <begin position="161"/>
        <end position="186"/>
    </location>
</feature>
<dbReference type="InterPro" id="IPR052155">
    <property type="entry name" value="Biofilm_reg_signaling"/>
</dbReference>
<feature type="transmembrane region" description="Helical" evidence="2">
    <location>
        <begin position="53"/>
        <end position="70"/>
    </location>
</feature>
<evidence type="ECO:0000259" key="3">
    <source>
        <dbReference type="PROSITE" id="PS50883"/>
    </source>
</evidence>
<dbReference type="Gene3D" id="3.20.20.450">
    <property type="entry name" value="EAL domain"/>
    <property type="match status" value="1"/>
</dbReference>
<feature type="domain" description="EAL" evidence="3">
    <location>
        <begin position="440"/>
        <end position="693"/>
    </location>
</feature>
<keyword evidence="2" id="KW-1133">Transmembrane helix</keyword>
<dbReference type="CDD" id="cd01949">
    <property type="entry name" value="GGDEF"/>
    <property type="match status" value="1"/>
</dbReference>
<evidence type="ECO:0000256" key="1">
    <source>
        <dbReference type="SAM" id="MobiDB-lite"/>
    </source>
</evidence>
<dbReference type="Gene3D" id="3.30.70.270">
    <property type="match status" value="1"/>
</dbReference>
<feature type="region of interest" description="Disordered" evidence="1">
    <location>
        <begin position="696"/>
        <end position="756"/>
    </location>
</feature>
<dbReference type="Pfam" id="PF00990">
    <property type="entry name" value="GGDEF"/>
    <property type="match status" value="1"/>
</dbReference>
<dbReference type="InterPro" id="IPR001633">
    <property type="entry name" value="EAL_dom"/>
</dbReference>